<evidence type="ECO:0000256" key="1">
    <source>
        <dbReference type="ARBA" id="ARBA00004651"/>
    </source>
</evidence>
<keyword evidence="9" id="KW-1185">Reference proteome</keyword>
<protein>
    <recommendedName>
        <fullName evidence="10">Polysaccharide biosynthesis protein</fullName>
    </recommendedName>
</protein>
<feature type="transmembrane region" description="Helical" evidence="7">
    <location>
        <begin position="86"/>
        <end position="109"/>
    </location>
</feature>
<feature type="transmembrane region" description="Helical" evidence="7">
    <location>
        <begin position="291"/>
        <end position="314"/>
    </location>
</feature>
<evidence type="ECO:0000256" key="3">
    <source>
        <dbReference type="ARBA" id="ARBA00022475"/>
    </source>
</evidence>
<evidence type="ECO:0000256" key="2">
    <source>
        <dbReference type="ARBA" id="ARBA00007430"/>
    </source>
</evidence>
<evidence type="ECO:0008006" key="10">
    <source>
        <dbReference type="Google" id="ProtNLM"/>
    </source>
</evidence>
<dbReference type="EMBL" id="LBHU01000001">
    <property type="protein sequence ID" value="KLI65133.1"/>
    <property type="molecule type" value="Genomic_DNA"/>
</dbReference>
<proteinExistence type="inferred from homology"/>
<evidence type="ECO:0000313" key="9">
    <source>
        <dbReference type="Proteomes" id="UP000053455"/>
    </source>
</evidence>
<dbReference type="AlphaFoldDB" id="A0A0H0XR82"/>
<evidence type="ECO:0000256" key="6">
    <source>
        <dbReference type="ARBA" id="ARBA00023136"/>
    </source>
</evidence>
<accession>A0A0H0XR82</accession>
<dbReference type="PATRIC" id="fig|874156.12.peg.342"/>
<feature type="transmembrane region" description="Helical" evidence="7">
    <location>
        <begin position="160"/>
        <end position="181"/>
    </location>
</feature>
<keyword evidence="3" id="KW-1003">Cell membrane</keyword>
<dbReference type="InterPro" id="IPR050833">
    <property type="entry name" value="Poly_Biosynth_Transport"/>
</dbReference>
<keyword evidence="5 7" id="KW-1133">Transmembrane helix</keyword>
<dbReference type="STRING" id="874156.GCA_001021555_00951"/>
<sequence length="422" mass="44572">MLPEGLRPILRGLVAYGLAEAGSRILRVFAIIVIARQVPPAQIGVAALALAVFEIVRVLANSGIGQRIIAASDAELPGICNAAHRLFYIWCTGVALVQLIVAAIIWLAFAQGEIALMLVVLTGVYALMPGGLVRVFLLMRDGRLGTTARIGAAQTMLDHALSMALALAWPSAWAIVLPKLLTAPVWLILVRRARKWSPAPGVTPAPARQFMRFGAGVLGTELVVAARQQLDKVVIGALLGTEALGYYYFAFNAGVGITNSFIAALSIVLFPQLCSEKDNSKRRQRLIQATILSLVLFVPIIAAQVLLADIYVPLLFGAQWTSVAPLVAILCLAGIPAIFGALCTAWLRATGQPERDAAIALAASAGALLALCGGTSFGLTTAAWAYVAALWLIQVPIAFVILFRLPGRTSPTFPQALNGASS</sequence>
<dbReference type="Pfam" id="PF13440">
    <property type="entry name" value="Polysacc_synt_3"/>
    <property type="match status" value="1"/>
</dbReference>
<feature type="transmembrane region" description="Helical" evidence="7">
    <location>
        <begin position="326"/>
        <end position="347"/>
    </location>
</feature>
<comment type="caution">
    <text evidence="8">The sequence shown here is derived from an EMBL/GenBank/DDBJ whole genome shotgun (WGS) entry which is preliminary data.</text>
</comment>
<evidence type="ECO:0000256" key="4">
    <source>
        <dbReference type="ARBA" id="ARBA00022692"/>
    </source>
</evidence>
<reference evidence="8 9" key="1">
    <citation type="submission" date="2015-04" db="EMBL/GenBank/DDBJ databases">
        <title>The draft genome sequence of Erythrobacter marinus HWDM-33.</title>
        <authorList>
            <person name="Zhuang L."/>
            <person name="Liu Y."/>
            <person name="Shao Z."/>
        </authorList>
    </citation>
    <scope>NUCLEOTIDE SEQUENCE [LARGE SCALE GENOMIC DNA]</scope>
    <source>
        <strain evidence="8 9">HWDM-33</strain>
    </source>
</reference>
<dbReference type="Proteomes" id="UP000053455">
    <property type="component" value="Unassembled WGS sequence"/>
</dbReference>
<gene>
    <name evidence="8" type="ORF">AAV99_01645</name>
</gene>
<dbReference type="PANTHER" id="PTHR30250">
    <property type="entry name" value="PST FAMILY PREDICTED COLANIC ACID TRANSPORTER"/>
    <property type="match status" value="1"/>
</dbReference>
<feature type="transmembrane region" description="Helical" evidence="7">
    <location>
        <begin position="41"/>
        <end position="60"/>
    </location>
</feature>
<comment type="similarity">
    <text evidence="2">Belongs to the polysaccharide synthase family.</text>
</comment>
<feature type="transmembrane region" description="Helical" evidence="7">
    <location>
        <begin position="246"/>
        <end position="270"/>
    </location>
</feature>
<dbReference type="GO" id="GO:0005886">
    <property type="term" value="C:plasma membrane"/>
    <property type="evidence" value="ECO:0007669"/>
    <property type="project" value="UniProtKB-SubCell"/>
</dbReference>
<dbReference type="PANTHER" id="PTHR30250:SF10">
    <property type="entry name" value="LIPOPOLYSACCHARIDE BIOSYNTHESIS PROTEIN WZXC"/>
    <property type="match status" value="1"/>
</dbReference>
<evidence type="ECO:0000256" key="5">
    <source>
        <dbReference type="ARBA" id="ARBA00022989"/>
    </source>
</evidence>
<evidence type="ECO:0000256" key="7">
    <source>
        <dbReference type="SAM" id="Phobius"/>
    </source>
</evidence>
<organism evidence="8 9">
    <name type="scientific">Aurantiacibacter marinus</name>
    <dbReference type="NCBI Taxonomy" id="874156"/>
    <lineage>
        <taxon>Bacteria</taxon>
        <taxon>Pseudomonadati</taxon>
        <taxon>Pseudomonadota</taxon>
        <taxon>Alphaproteobacteria</taxon>
        <taxon>Sphingomonadales</taxon>
        <taxon>Erythrobacteraceae</taxon>
        <taxon>Aurantiacibacter</taxon>
    </lineage>
</organism>
<feature type="transmembrane region" description="Helical" evidence="7">
    <location>
        <begin position="359"/>
        <end position="377"/>
    </location>
</feature>
<keyword evidence="4 7" id="KW-0812">Transmembrane</keyword>
<comment type="subcellular location">
    <subcellularLocation>
        <location evidence="1">Cell membrane</location>
        <topology evidence="1">Multi-pass membrane protein</topology>
    </subcellularLocation>
</comment>
<evidence type="ECO:0000313" key="8">
    <source>
        <dbReference type="EMBL" id="KLI65133.1"/>
    </source>
</evidence>
<feature type="transmembrane region" description="Helical" evidence="7">
    <location>
        <begin position="12"/>
        <end position="35"/>
    </location>
</feature>
<name>A0A0H0XR82_9SPHN</name>
<feature type="transmembrane region" description="Helical" evidence="7">
    <location>
        <begin position="115"/>
        <end position="139"/>
    </location>
</feature>
<keyword evidence="6 7" id="KW-0472">Membrane</keyword>
<feature type="transmembrane region" description="Helical" evidence="7">
    <location>
        <begin position="383"/>
        <end position="403"/>
    </location>
</feature>